<evidence type="ECO:0000313" key="1">
    <source>
        <dbReference type="EMBL" id="KAH6628016.1"/>
    </source>
</evidence>
<keyword evidence="2" id="KW-1185">Reference proteome</keyword>
<dbReference type="EMBL" id="JAGIZQ010000005">
    <property type="protein sequence ID" value="KAH6628016.1"/>
    <property type="molecule type" value="Genomic_DNA"/>
</dbReference>
<accession>A0ACB7P468</accession>
<dbReference type="Proteomes" id="UP000724584">
    <property type="component" value="Unassembled WGS sequence"/>
</dbReference>
<name>A0ACB7P468_9PEZI</name>
<evidence type="ECO:0000313" key="2">
    <source>
        <dbReference type="Proteomes" id="UP000724584"/>
    </source>
</evidence>
<protein>
    <submittedName>
        <fullName evidence="1">Uncharacterized protein</fullName>
    </submittedName>
</protein>
<reference evidence="1 2" key="1">
    <citation type="journal article" date="2021" name="Nat. Commun.">
        <title>Genetic determinants of endophytism in the Arabidopsis root mycobiome.</title>
        <authorList>
            <person name="Mesny F."/>
            <person name="Miyauchi S."/>
            <person name="Thiergart T."/>
            <person name="Pickel B."/>
            <person name="Atanasova L."/>
            <person name="Karlsson M."/>
            <person name="Huettel B."/>
            <person name="Barry K.W."/>
            <person name="Haridas S."/>
            <person name="Chen C."/>
            <person name="Bauer D."/>
            <person name="Andreopoulos W."/>
            <person name="Pangilinan J."/>
            <person name="LaButti K."/>
            <person name="Riley R."/>
            <person name="Lipzen A."/>
            <person name="Clum A."/>
            <person name="Drula E."/>
            <person name="Henrissat B."/>
            <person name="Kohler A."/>
            <person name="Grigoriev I.V."/>
            <person name="Martin F.M."/>
            <person name="Hacquard S."/>
        </authorList>
    </citation>
    <scope>NUCLEOTIDE SEQUENCE [LARGE SCALE GENOMIC DNA]</scope>
    <source>
        <strain evidence="1 2">MPI-SDFR-AT-0079</strain>
    </source>
</reference>
<sequence>MTPPRLLLLDFDGTITQDDSLASLIALAIEALPSSLSPSPSSSPPHQQNPPSPPTTPKPTTTTDPTTTNPTPETTTTAPPTNKPALTTLWTTIVHDYLAAHAAHRASYRPLAEDRTTLPEELAFLESVAPVEQASVRRVGEAGFFRGLGEGNLEGVGGRAVRLGCQGGESEGGVRVRKGFGEFLGKFGGGDGRGDGGKGWDVAVVSVNWSGAFIKGVVEAASGNGGIRRVVANGIGFPGGMIEGSPELGKEPLVTAGDKLRAMESVKSGLEGEKVVYFGDSATDLACLVAADLGVVMADDGETKLLKILARIGFEVPHVQEAAEGDQLVWGRDFEEVLQSGVMERI</sequence>
<comment type="caution">
    <text evidence="1">The sequence shown here is derived from an EMBL/GenBank/DDBJ whole genome shotgun (WGS) entry which is preliminary data.</text>
</comment>
<organism evidence="1 2">
    <name type="scientific">Chaetomium tenue</name>
    <dbReference type="NCBI Taxonomy" id="1854479"/>
    <lineage>
        <taxon>Eukaryota</taxon>
        <taxon>Fungi</taxon>
        <taxon>Dikarya</taxon>
        <taxon>Ascomycota</taxon>
        <taxon>Pezizomycotina</taxon>
        <taxon>Sordariomycetes</taxon>
        <taxon>Sordariomycetidae</taxon>
        <taxon>Sordariales</taxon>
        <taxon>Chaetomiaceae</taxon>
        <taxon>Chaetomium</taxon>
    </lineage>
</organism>
<proteinExistence type="predicted"/>
<gene>
    <name evidence="1" type="ORF">F5144DRAFT_653786</name>
</gene>